<protein>
    <submittedName>
        <fullName evidence="2">Uncharacterized protein</fullName>
    </submittedName>
</protein>
<keyword evidence="1" id="KW-1133">Transmembrane helix</keyword>
<reference evidence="2" key="2">
    <citation type="journal article" date="2015" name="Data Brief">
        <title>Shoot transcriptome of the giant reed, Arundo donax.</title>
        <authorList>
            <person name="Barrero R.A."/>
            <person name="Guerrero F.D."/>
            <person name="Moolhuijzen P."/>
            <person name="Goolsby J.A."/>
            <person name="Tidwell J."/>
            <person name="Bellgard S.E."/>
            <person name="Bellgard M.I."/>
        </authorList>
    </citation>
    <scope>NUCLEOTIDE SEQUENCE</scope>
    <source>
        <tissue evidence="2">Shoot tissue taken approximately 20 cm above the soil surface</tissue>
    </source>
</reference>
<evidence type="ECO:0000256" key="1">
    <source>
        <dbReference type="SAM" id="Phobius"/>
    </source>
</evidence>
<sequence length="103" mass="11629">MGAAIHVRAKGIKKAISSKVMILMKTQMGETREPLKYTERSRLQSPENPSICQFLVMSFEDEETNSEILHLHFLLALPLGFCLVAAALALVIRRLILWHVTEP</sequence>
<dbReference type="EMBL" id="GBRH01173469">
    <property type="protein sequence ID" value="JAE24427.1"/>
    <property type="molecule type" value="Transcribed_RNA"/>
</dbReference>
<feature type="transmembrane region" description="Helical" evidence="1">
    <location>
        <begin position="68"/>
        <end position="92"/>
    </location>
</feature>
<accession>A0A0A9GIW1</accession>
<proteinExistence type="predicted"/>
<dbReference type="AlphaFoldDB" id="A0A0A9GIW1"/>
<name>A0A0A9GIW1_ARUDO</name>
<evidence type="ECO:0000313" key="2">
    <source>
        <dbReference type="EMBL" id="JAE24427.1"/>
    </source>
</evidence>
<reference evidence="2" key="1">
    <citation type="submission" date="2014-09" db="EMBL/GenBank/DDBJ databases">
        <authorList>
            <person name="Magalhaes I.L.F."/>
            <person name="Oliveira U."/>
            <person name="Santos F.R."/>
            <person name="Vidigal T.H.D.A."/>
            <person name="Brescovit A.D."/>
            <person name="Santos A.J."/>
        </authorList>
    </citation>
    <scope>NUCLEOTIDE SEQUENCE</scope>
    <source>
        <tissue evidence="2">Shoot tissue taken approximately 20 cm above the soil surface</tissue>
    </source>
</reference>
<organism evidence="2">
    <name type="scientific">Arundo donax</name>
    <name type="common">Giant reed</name>
    <name type="synonym">Donax arundinaceus</name>
    <dbReference type="NCBI Taxonomy" id="35708"/>
    <lineage>
        <taxon>Eukaryota</taxon>
        <taxon>Viridiplantae</taxon>
        <taxon>Streptophyta</taxon>
        <taxon>Embryophyta</taxon>
        <taxon>Tracheophyta</taxon>
        <taxon>Spermatophyta</taxon>
        <taxon>Magnoliopsida</taxon>
        <taxon>Liliopsida</taxon>
        <taxon>Poales</taxon>
        <taxon>Poaceae</taxon>
        <taxon>PACMAD clade</taxon>
        <taxon>Arundinoideae</taxon>
        <taxon>Arundineae</taxon>
        <taxon>Arundo</taxon>
    </lineage>
</organism>
<keyword evidence="1" id="KW-0472">Membrane</keyword>
<keyword evidence="1" id="KW-0812">Transmembrane</keyword>